<dbReference type="EMBL" id="LDPH01000014">
    <property type="protein sequence ID" value="KLV25706.1"/>
    <property type="molecule type" value="Genomic_DNA"/>
</dbReference>
<comment type="catalytic activity">
    <reaction evidence="10">
        <text>ATP + H2O = ADP + phosphate + H(+)</text>
        <dbReference type="Rhea" id="RHEA:13065"/>
        <dbReference type="ChEBI" id="CHEBI:15377"/>
        <dbReference type="ChEBI" id="CHEBI:15378"/>
        <dbReference type="ChEBI" id="CHEBI:30616"/>
        <dbReference type="ChEBI" id="CHEBI:43474"/>
        <dbReference type="ChEBI" id="CHEBI:456216"/>
        <dbReference type="EC" id="5.6.2.3"/>
    </reaction>
</comment>
<dbReference type="EC" id="5.6.2.3" evidence="9"/>
<dbReference type="Pfam" id="PF00772">
    <property type="entry name" value="DnaB"/>
    <property type="match status" value="1"/>
</dbReference>
<evidence type="ECO:0000256" key="9">
    <source>
        <dbReference type="ARBA" id="ARBA00044969"/>
    </source>
</evidence>
<dbReference type="InterPro" id="IPR007693">
    <property type="entry name" value="DNA_helicase_DnaB-like_N"/>
</dbReference>
<dbReference type="AlphaFoldDB" id="A0A0J1IIF6"/>
<organism evidence="12 13">
    <name type="scientific">Niallia circulans</name>
    <name type="common">Bacillus circulans</name>
    <dbReference type="NCBI Taxonomy" id="1397"/>
    <lineage>
        <taxon>Bacteria</taxon>
        <taxon>Bacillati</taxon>
        <taxon>Bacillota</taxon>
        <taxon>Bacilli</taxon>
        <taxon>Bacillales</taxon>
        <taxon>Bacillaceae</taxon>
        <taxon>Niallia</taxon>
    </lineage>
</organism>
<keyword evidence="8" id="KW-0413">Isomerase</keyword>
<comment type="caution">
    <text evidence="12">The sequence shown here is derived from an EMBL/GenBank/DDBJ whole genome shotgun (WGS) entry which is preliminary data.</text>
</comment>
<keyword evidence="7" id="KW-0238">DNA-binding</keyword>
<evidence type="ECO:0000256" key="5">
    <source>
        <dbReference type="ARBA" id="ARBA00022806"/>
    </source>
</evidence>
<proteinExistence type="inferred from homology"/>
<evidence type="ECO:0000313" key="13">
    <source>
        <dbReference type="Proteomes" id="UP000036045"/>
    </source>
</evidence>
<evidence type="ECO:0000256" key="1">
    <source>
        <dbReference type="ARBA" id="ARBA00008428"/>
    </source>
</evidence>
<dbReference type="PANTHER" id="PTHR30153">
    <property type="entry name" value="REPLICATIVE DNA HELICASE DNAB"/>
    <property type="match status" value="1"/>
</dbReference>
<protein>
    <recommendedName>
        <fullName evidence="9">DNA 5'-3' helicase</fullName>
        <ecNumber evidence="9">5.6.2.3</ecNumber>
    </recommendedName>
</protein>
<gene>
    <name evidence="12" type="ORF">ABW02_15160</name>
</gene>
<dbReference type="InterPro" id="IPR016136">
    <property type="entry name" value="DNA_helicase_N/primase_C"/>
</dbReference>
<evidence type="ECO:0000313" key="12">
    <source>
        <dbReference type="EMBL" id="KLV25706.1"/>
    </source>
</evidence>
<dbReference type="GO" id="GO:0005524">
    <property type="term" value="F:ATP binding"/>
    <property type="evidence" value="ECO:0007669"/>
    <property type="project" value="UniProtKB-KW"/>
</dbReference>
<dbReference type="Pfam" id="PF03796">
    <property type="entry name" value="DnaB_C"/>
    <property type="match status" value="1"/>
</dbReference>
<keyword evidence="4" id="KW-0378">Hydrolase</keyword>
<comment type="similarity">
    <text evidence="1">Belongs to the helicase family. DnaB subfamily.</text>
</comment>
<dbReference type="GO" id="GO:0006260">
    <property type="term" value="P:DNA replication"/>
    <property type="evidence" value="ECO:0007669"/>
    <property type="project" value="UniProtKB-KW"/>
</dbReference>
<evidence type="ECO:0000256" key="10">
    <source>
        <dbReference type="ARBA" id="ARBA00048954"/>
    </source>
</evidence>
<keyword evidence="2" id="KW-0235">DNA replication</keyword>
<dbReference type="PATRIC" id="fig|1397.4.peg.1211"/>
<evidence type="ECO:0000259" key="11">
    <source>
        <dbReference type="PROSITE" id="PS51199"/>
    </source>
</evidence>
<evidence type="ECO:0000256" key="2">
    <source>
        <dbReference type="ARBA" id="ARBA00022705"/>
    </source>
</evidence>
<accession>A0A0J1IIF6</accession>
<dbReference type="GO" id="GO:0043139">
    <property type="term" value="F:5'-3' DNA helicase activity"/>
    <property type="evidence" value="ECO:0007669"/>
    <property type="project" value="UniProtKB-EC"/>
</dbReference>
<evidence type="ECO:0000256" key="8">
    <source>
        <dbReference type="ARBA" id="ARBA00023235"/>
    </source>
</evidence>
<evidence type="ECO:0000256" key="4">
    <source>
        <dbReference type="ARBA" id="ARBA00022801"/>
    </source>
</evidence>
<keyword evidence="6" id="KW-0067">ATP-binding</keyword>
<reference evidence="12 13" key="1">
    <citation type="submission" date="2015-05" db="EMBL/GenBank/DDBJ databases">
        <title>Whole genome sequence and identification of bacterial endophytes from Costus igneus.</title>
        <authorList>
            <person name="Lee Y.P."/>
            <person name="Gan H.M."/>
            <person name="Eng W."/>
            <person name="Wheatley M.S."/>
            <person name="Caraballo A."/>
            <person name="Polter S."/>
            <person name="Savka M.A."/>
            <person name="Hudson A.O."/>
        </authorList>
    </citation>
    <scope>NUCLEOTIDE SEQUENCE [LARGE SCALE GENOMIC DNA]</scope>
    <source>
        <strain evidence="12 13">RIT379</strain>
    </source>
</reference>
<sequence>MNLIGAAEQEINDISVEQSVLGAILIDSNVLDEITFLEVRDFSSQRHQQIYKVMRYLEKKGVPVDVVTVTETYVKFGQVENMGGVSYLMDLTAACPSTASTEYYARIIRSKALERRTKNMGEIIKGMTRDDYETDEEYFSSIEALVSEMRPQDNVKMRSFSESKEDYFKHLSTQADYIKTEFKFFDNWAKGLWRGWLYVSAGRPSVGKTAKMLQTCYGAAKQHKGVVLIFSQEMGEDELKDRMMSSVTGIPYQRIKAKTLSEKELDTLKNAYEGFEFLPIFIQDKPYITIDEVRAIARQFKKKHGKVALIAVDYLQIMNIPQRKGESRSQAIGNVTGAAKQIARELECCFYMLSQMSREFEKALKPQLSHLKESGSIEQDADVVEFLWHNPDDSEMGGKVIQQTIAKGRDTGLNDFRLLFQGWKQHFTELPSKE</sequence>
<dbReference type="InterPro" id="IPR007694">
    <property type="entry name" value="DNA_helicase_DnaB-like_C"/>
</dbReference>
<feature type="domain" description="SF4 helicase" evidence="11">
    <location>
        <begin position="171"/>
        <end position="434"/>
    </location>
</feature>
<dbReference type="Gene3D" id="1.10.860.10">
    <property type="entry name" value="DNAb Helicase, Chain A"/>
    <property type="match status" value="1"/>
</dbReference>
<evidence type="ECO:0000256" key="6">
    <source>
        <dbReference type="ARBA" id="ARBA00022840"/>
    </source>
</evidence>
<dbReference type="Gene3D" id="3.40.50.300">
    <property type="entry name" value="P-loop containing nucleotide triphosphate hydrolases"/>
    <property type="match status" value="1"/>
</dbReference>
<dbReference type="PROSITE" id="PS51199">
    <property type="entry name" value="SF4_HELICASE"/>
    <property type="match status" value="1"/>
</dbReference>
<dbReference type="PANTHER" id="PTHR30153:SF2">
    <property type="entry name" value="REPLICATIVE DNA HELICASE"/>
    <property type="match status" value="1"/>
</dbReference>
<keyword evidence="5 12" id="KW-0347">Helicase</keyword>
<dbReference type="SUPFAM" id="SSF52540">
    <property type="entry name" value="P-loop containing nucleoside triphosphate hydrolases"/>
    <property type="match status" value="1"/>
</dbReference>
<name>A0A0J1IIF6_NIACI</name>
<dbReference type="GO" id="GO:0016787">
    <property type="term" value="F:hydrolase activity"/>
    <property type="evidence" value="ECO:0007669"/>
    <property type="project" value="UniProtKB-KW"/>
</dbReference>
<dbReference type="RefSeq" id="WP_047943131.1">
    <property type="nucleotide sequence ID" value="NZ_LDPH01000014.1"/>
</dbReference>
<dbReference type="GO" id="GO:0003677">
    <property type="term" value="F:DNA binding"/>
    <property type="evidence" value="ECO:0007669"/>
    <property type="project" value="UniProtKB-KW"/>
</dbReference>
<dbReference type="InterPro" id="IPR027417">
    <property type="entry name" value="P-loop_NTPase"/>
</dbReference>
<evidence type="ECO:0000256" key="3">
    <source>
        <dbReference type="ARBA" id="ARBA00022741"/>
    </source>
</evidence>
<dbReference type="InterPro" id="IPR036185">
    <property type="entry name" value="DNA_heli_DnaB-like_N_sf"/>
</dbReference>
<keyword evidence="3" id="KW-0547">Nucleotide-binding</keyword>
<evidence type="ECO:0000256" key="7">
    <source>
        <dbReference type="ARBA" id="ARBA00023125"/>
    </source>
</evidence>
<dbReference type="GO" id="GO:0005829">
    <property type="term" value="C:cytosol"/>
    <property type="evidence" value="ECO:0007669"/>
    <property type="project" value="TreeGrafter"/>
</dbReference>
<keyword evidence="13" id="KW-1185">Reference proteome</keyword>
<dbReference type="Proteomes" id="UP000036045">
    <property type="component" value="Unassembled WGS sequence"/>
</dbReference>
<dbReference type="SUPFAM" id="SSF48024">
    <property type="entry name" value="N-terminal domain of DnaB helicase"/>
    <property type="match status" value="1"/>
</dbReference>